<sequence>MSEIEISASDRAKLLSFSEDELMANIALHDASAAAQFGIAGVANGGFATKAEMMGEMHAAGLWSDVVAKGKAIFHKLWNEAKNLVCGTYDQLAKSGDLEKVLTLLAGLLVTQLGWPNPLALLVVKAAMKHGLEQMCSVSAMPV</sequence>
<evidence type="ECO:0000313" key="2">
    <source>
        <dbReference type="Proteomes" id="UP000254508"/>
    </source>
</evidence>
<proteinExistence type="predicted"/>
<dbReference type="AlphaFoldDB" id="A0A345YC29"/>
<dbReference type="EMBL" id="CP031357">
    <property type="protein sequence ID" value="AXK41481.1"/>
    <property type="molecule type" value="Genomic_DNA"/>
</dbReference>
<keyword evidence="2" id="KW-1185">Reference proteome</keyword>
<dbReference type="RefSeq" id="WP_115415669.1">
    <property type="nucleotide sequence ID" value="NZ_CP031357.1"/>
</dbReference>
<accession>A0A345YC29</accession>
<protein>
    <submittedName>
        <fullName evidence="1">Uncharacterized protein</fullName>
    </submittedName>
</protein>
<evidence type="ECO:0000313" key="1">
    <source>
        <dbReference type="EMBL" id="AXK41481.1"/>
    </source>
</evidence>
<reference evidence="2" key="1">
    <citation type="submission" date="2018-07" db="EMBL/GenBank/DDBJ databases">
        <title>Genome sequence of Erythrobacter strain YH-07, an antagonistic bacterium isolated from Yellow Sea.</title>
        <authorList>
            <person name="Tang T."/>
            <person name="Liu Q."/>
            <person name="Sun X."/>
        </authorList>
    </citation>
    <scope>NUCLEOTIDE SEQUENCE [LARGE SCALE GENOMIC DNA]</scope>
    <source>
        <strain evidence="2">YH-07</strain>
    </source>
</reference>
<dbReference type="Proteomes" id="UP000254508">
    <property type="component" value="Chromosome"/>
</dbReference>
<name>A0A345YC29_9SPHN</name>
<dbReference type="KEGG" id="err:DVR09_03300"/>
<gene>
    <name evidence="1" type="ORF">DVR09_03300</name>
</gene>
<organism evidence="1 2">
    <name type="scientific">Erythrobacter aureus</name>
    <dbReference type="NCBI Taxonomy" id="2182384"/>
    <lineage>
        <taxon>Bacteria</taxon>
        <taxon>Pseudomonadati</taxon>
        <taxon>Pseudomonadota</taxon>
        <taxon>Alphaproteobacteria</taxon>
        <taxon>Sphingomonadales</taxon>
        <taxon>Erythrobacteraceae</taxon>
        <taxon>Erythrobacter/Porphyrobacter group</taxon>
        <taxon>Erythrobacter</taxon>
    </lineage>
</organism>